<dbReference type="GO" id="GO:0016491">
    <property type="term" value="F:oxidoreductase activity"/>
    <property type="evidence" value="ECO:0007669"/>
    <property type="project" value="UniProtKB-KW"/>
</dbReference>
<evidence type="ECO:0000259" key="5">
    <source>
        <dbReference type="Pfam" id="PF22725"/>
    </source>
</evidence>
<gene>
    <name evidence="6" type="ORF">MACH26_14020</name>
</gene>
<dbReference type="Proteomes" id="UP001333710">
    <property type="component" value="Chromosome"/>
</dbReference>
<dbReference type="EMBL" id="AP027272">
    <property type="protein sequence ID" value="BDX05881.1"/>
    <property type="molecule type" value="Genomic_DNA"/>
</dbReference>
<name>A0AA48KNT3_9ALTE</name>
<evidence type="ECO:0000313" key="6">
    <source>
        <dbReference type="EMBL" id="BDX05881.1"/>
    </source>
</evidence>
<dbReference type="RefSeq" id="WP_338291887.1">
    <property type="nucleotide sequence ID" value="NZ_AP027272.1"/>
</dbReference>
<evidence type="ECO:0000313" key="7">
    <source>
        <dbReference type="Proteomes" id="UP001333710"/>
    </source>
</evidence>
<keyword evidence="2" id="KW-0732">Signal</keyword>
<dbReference type="InterPro" id="IPR036291">
    <property type="entry name" value="NAD(P)-bd_dom_sf"/>
</dbReference>
<keyword evidence="7" id="KW-1185">Reference proteome</keyword>
<evidence type="ECO:0000256" key="3">
    <source>
        <dbReference type="ARBA" id="ARBA00023002"/>
    </source>
</evidence>
<feature type="domain" description="GFO/IDH/MocA-like oxidoreductase" evidence="5">
    <location>
        <begin position="133"/>
        <end position="248"/>
    </location>
</feature>
<reference evidence="6" key="1">
    <citation type="submission" date="2023-01" db="EMBL/GenBank/DDBJ databases">
        <title>Complete genome sequence of Planctobacterium marinum strain Dej080120_11.</title>
        <authorList>
            <person name="Ueki S."/>
            <person name="Maruyama F."/>
        </authorList>
    </citation>
    <scope>NUCLEOTIDE SEQUENCE</scope>
    <source>
        <strain evidence="6">Dej080120_11</strain>
    </source>
</reference>
<dbReference type="Gene3D" id="3.30.360.10">
    <property type="entry name" value="Dihydrodipicolinate Reductase, domain 2"/>
    <property type="match status" value="1"/>
</dbReference>
<dbReference type="AlphaFoldDB" id="A0AA48KNT3"/>
<feature type="domain" description="Gfo/Idh/MocA-like oxidoreductase N-terminal" evidence="4">
    <location>
        <begin position="6"/>
        <end position="122"/>
    </location>
</feature>
<dbReference type="SUPFAM" id="SSF55347">
    <property type="entry name" value="Glyceraldehyde-3-phosphate dehydrogenase-like, C-terminal domain"/>
    <property type="match status" value="1"/>
</dbReference>
<dbReference type="PANTHER" id="PTHR22604:SF105">
    <property type="entry name" value="TRANS-1,2-DIHYDROBENZENE-1,2-DIOL DEHYDROGENASE"/>
    <property type="match status" value="1"/>
</dbReference>
<proteinExistence type="inferred from homology"/>
<dbReference type="Pfam" id="PF22725">
    <property type="entry name" value="GFO_IDH_MocA_C3"/>
    <property type="match status" value="1"/>
</dbReference>
<comment type="similarity">
    <text evidence="1">Belongs to the Gfo/Idh/MocA family.</text>
</comment>
<dbReference type="Pfam" id="PF01408">
    <property type="entry name" value="GFO_IDH_MocA"/>
    <property type="match status" value="1"/>
</dbReference>
<dbReference type="GO" id="GO:0000166">
    <property type="term" value="F:nucleotide binding"/>
    <property type="evidence" value="ECO:0007669"/>
    <property type="project" value="InterPro"/>
</dbReference>
<dbReference type="PANTHER" id="PTHR22604">
    <property type="entry name" value="OXIDOREDUCTASES"/>
    <property type="match status" value="1"/>
</dbReference>
<protein>
    <submittedName>
        <fullName evidence="6">Oxidoreductase</fullName>
    </submittedName>
</protein>
<dbReference type="InterPro" id="IPR050984">
    <property type="entry name" value="Gfo/Idh/MocA_domain"/>
</dbReference>
<evidence type="ECO:0000256" key="1">
    <source>
        <dbReference type="ARBA" id="ARBA00010928"/>
    </source>
</evidence>
<evidence type="ECO:0000259" key="4">
    <source>
        <dbReference type="Pfam" id="PF01408"/>
    </source>
</evidence>
<evidence type="ECO:0000256" key="2">
    <source>
        <dbReference type="ARBA" id="ARBA00022729"/>
    </source>
</evidence>
<dbReference type="InterPro" id="IPR055170">
    <property type="entry name" value="GFO_IDH_MocA-like_dom"/>
</dbReference>
<dbReference type="SUPFAM" id="SSF51735">
    <property type="entry name" value="NAD(P)-binding Rossmann-fold domains"/>
    <property type="match status" value="1"/>
</dbReference>
<dbReference type="InterPro" id="IPR000683">
    <property type="entry name" value="Gfo/Idh/MocA-like_OxRdtase_N"/>
</dbReference>
<keyword evidence="3" id="KW-0560">Oxidoreductase</keyword>
<accession>A0AA48KNT3</accession>
<organism evidence="6 7">
    <name type="scientific">Planctobacterium marinum</name>
    <dbReference type="NCBI Taxonomy" id="1631968"/>
    <lineage>
        <taxon>Bacteria</taxon>
        <taxon>Pseudomonadati</taxon>
        <taxon>Pseudomonadota</taxon>
        <taxon>Gammaproteobacteria</taxon>
        <taxon>Alteromonadales</taxon>
        <taxon>Alteromonadaceae</taxon>
        <taxon>Planctobacterium</taxon>
    </lineage>
</organism>
<sequence length="320" mass="36045">MSNKTVRWGLLGAGRITNTFAKDMPLVNNSVISAVAARSLNNAQAFAEKYAIEKAYEGYDALYADPDIDVIYISTPHTLHYEQTRKALLAGKHVLCEKPFVVSPEQGEELTQLAKQKGLFLMEAMWTWFLPAIQKAQQWVREGRIGELKEIQADFGFPIEYGPEKREWNVELAGGCTFDMGIYPVALNRLFNHDEPLNWQITGKRAENGADKTIKAILDYGDRLSILGSSFEYKLPNYAFILGTEGYVAIPDFWCASSAKLFNGDECIETFVDERKGTGFEFQIQHTVDSILAECSESQVVSHEDSLAFQRDIQRILTAF</sequence>
<dbReference type="KEGG" id="pmaw:MACH26_14020"/>
<dbReference type="Gene3D" id="3.40.50.720">
    <property type="entry name" value="NAD(P)-binding Rossmann-like Domain"/>
    <property type="match status" value="1"/>
</dbReference>